<dbReference type="AlphaFoldDB" id="A0A392RDL0"/>
<evidence type="ECO:0000313" key="2">
    <source>
        <dbReference type="EMBL" id="MCI34114.1"/>
    </source>
</evidence>
<proteinExistence type="predicted"/>
<dbReference type="EMBL" id="LXQA010210720">
    <property type="protein sequence ID" value="MCI34114.1"/>
    <property type="molecule type" value="Genomic_DNA"/>
</dbReference>
<feature type="compositionally biased region" description="Acidic residues" evidence="1">
    <location>
        <begin position="1"/>
        <end position="18"/>
    </location>
</feature>
<feature type="non-terminal residue" evidence="2">
    <location>
        <position position="1"/>
    </location>
</feature>
<reference evidence="2 3" key="1">
    <citation type="journal article" date="2018" name="Front. Plant Sci.">
        <title>Red Clover (Trifolium pratense) and Zigzag Clover (T. medium) - A Picture of Genomic Similarities and Differences.</title>
        <authorList>
            <person name="Dluhosova J."/>
            <person name="Istvanek J."/>
            <person name="Nedelnik J."/>
            <person name="Repkova J."/>
        </authorList>
    </citation>
    <scope>NUCLEOTIDE SEQUENCE [LARGE SCALE GENOMIC DNA]</scope>
    <source>
        <strain evidence="3">cv. 10/8</strain>
        <tissue evidence="2">Leaf</tissue>
    </source>
</reference>
<comment type="caution">
    <text evidence="2">The sequence shown here is derived from an EMBL/GenBank/DDBJ whole genome shotgun (WGS) entry which is preliminary data.</text>
</comment>
<name>A0A392RDL0_9FABA</name>
<protein>
    <submittedName>
        <fullName evidence="2">Uncharacterized protein</fullName>
    </submittedName>
</protein>
<dbReference type="Proteomes" id="UP000265520">
    <property type="component" value="Unassembled WGS sequence"/>
</dbReference>
<feature type="compositionally biased region" description="Basic and acidic residues" evidence="1">
    <location>
        <begin position="24"/>
        <end position="42"/>
    </location>
</feature>
<feature type="region of interest" description="Disordered" evidence="1">
    <location>
        <begin position="1"/>
        <end position="42"/>
    </location>
</feature>
<evidence type="ECO:0000313" key="3">
    <source>
        <dbReference type="Proteomes" id="UP000265520"/>
    </source>
</evidence>
<keyword evidence="3" id="KW-1185">Reference proteome</keyword>
<sequence length="42" mass="4799">EFLEAYDPSAEDADSEEEVTQKLLKTEESKKEDLNSPESDHD</sequence>
<accession>A0A392RDL0</accession>
<organism evidence="2 3">
    <name type="scientific">Trifolium medium</name>
    <dbReference type="NCBI Taxonomy" id="97028"/>
    <lineage>
        <taxon>Eukaryota</taxon>
        <taxon>Viridiplantae</taxon>
        <taxon>Streptophyta</taxon>
        <taxon>Embryophyta</taxon>
        <taxon>Tracheophyta</taxon>
        <taxon>Spermatophyta</taxon>
        <taxon>Magnoliopsida</taxon>
        <taxon>eudicotyledons</taxon>
        <taxon>Gunneridae</taxon>
        <taxon>Pentapetalae</taxon>
        <taxon>rosids</taxon>
        <taxon>fabids</taxon>
        <taxon>Fabales</taxon>
        <taxon>Fabaceae</taxon>
        <taxon>Papilionoideae</taxon>
        <taxon>50 kb inversion clade</taxon>
        <taxon>NPAAA clade</taxon>
        <taxon>Hologalegina</taxon>
        <taxon>IRL clade</taxon>
        <taxon>Trifolieae</taxon>
        <taxon>Trifolium</taxon>
    </lineage>
</organism>
<evidence type="ECO:0000256" key="1">
    <source>
        <dbReference type="SAM" id="MobiDB-lite"/>
    </source>
</evidence>